<dbReference type="PANTHER" id="PTHR10574:SF419">
    <property type="entry name" value="LAMININ SUBUNIT ALPHA-3-RELATED"/>
    <property type="match status" value="1"/>
</dbReference>
<dbReference type="FunFam" id="2.10.25.10:FF:000333">
    <property type="entry name" value="netrin-4 isoform X2"/>
    <property type="match status" value="1"/>
</dbReference>
<feature type="domain" description="Laminin EGF-like" evidence="11">
    <location>
        <begin position="382"/>
        <end position="438"/>
    </location>
</feature>
<dbReference type="Pfam" id="PF01759">
    <property type="entry name" value="NTR"/>
    <property type="match status" value="1"/>
</dbReference>
<evidence type="ECO:0000313" key="14">
    <source>
        <dbReference type="EMBL" id="KAG5835809.1"/>
    </source>
</evidence>
<evidence type="ECO:0000256" key="10">
    <source>
        <dbReference type="SAM" id="SignalP"/>
    </source>
</evidence>
<comment type="caution">
    <text evidence="14">The sequence shown here is derived from an EMBL/GenBank/DDBJ whole genome shotgun (WGS) entry which is preliminary data.</text>
</comment>
<evidence type="ECO:0000259" key="11">
    <source>
        <dbReference type="PROSITE" id="PS50027"/>
    </source>
</evidence>
<feature type="domain" description="NTR" evidence="12">
    <location>
        <begin position="500"/>
        <end position="621"/>
    </location>
</feature>
<keyword evidence="8 9" id="KW-0424">Laminin EGF-like domain</keyword>
<gene>
    <name evidence="14" type="ORF">ANANG_G00247940</name>
</gene>
<dbReference type="SMART" id="SM00180">
    <property type="entry name" value="EGF_Lam"/>
    <property type="match status" value="3"/>
</dbReference>
<evidence type="ECO:0000259" key="12">
    <source>
        <dbReference type="PROSITE" id="PS50189"/>
    </source>
</evidence>
<keyword evidence="6 9" id="KW-1015">Disulfide bond</keyword>
<dbReference type="InterPro" id="IPR050440">
    <property type="entry name" value="Laminin/Netrin_ECM"/>
</dbReference>
<dbReference type="PROSITE" id="PS50027">
    <property type="entry name" value="EGF_LAM_2"/>
    <property type="match status" value="1"/>
</dbReference>
<dbReference type="SUPFAM" id="SSF57196">
    <property type="entry name" value="EGF/Laminin"/>
    <property type="match status" value="3"/>
</dbReference>
<evidence type="ECO:0000256" key="1">
    <source>
        <dbReference type="ARBA" id="ARBA00004498"/>
    </source>
</evidence>
<feature type="disulfide bond" evidence="9">
    <location>
        <begin position="412"/>
        <end position="421"/>
    </location>
</feature>
<dbReference type="Gene3D" id="2.10.25.10">
    <property type="entry name" value="Laminin"/>
    <property type="match status" value="1"/>
</dbReference>
<dbReference type="PROSITE" id="PS51117">
    <property type="entry name" value="LAMININ_NTER"/>
    <property type="match status" value="1"/>
</dbReference>
<keyword evidence="3" id="KW-0272">Extracellular matrix</keyword>
<dbReference type="InterPro" id="IPR002049">
    <property type="entry name" value="LE_dom"/>
</dbReference>
<accession>A0A9D3LUB5</accession>
<evidence type="ECO:0000256" key="4">
    <source>
        <dbReference type="ARBA" id="ARBA00022729"/>
    </source>
</evidence>
<evidence type="ECO:0000256" key="3">
    <source>
        <dbReference type="ARBA" id="ARBA00022530"/>
    </source>
</evidence>
<sequence length="622" mass="67209">MHSGNYILLFLGLLDSGTALQCKDHACSPPMGNLATGRRLQTLTSCYGGPSSLRSAPSYPCSVSHPPSHMADDPFLHPGTWWASEAGVGEEEIRLDLEAQFCLTHLIMLFRSPRPAAMVLERSRDFAQSWGPLKLFASNCSQTFGLPDDVSQPGAPCTSRYSGALPCSEGEVIFRALGPGSGVDDPYSQEAVDLLTLTNLRIRLLGAQSCPSPGAANHPSPSPIPLNFSKPLPTPQMASFAVYTLLAGGTCLCHGHAERCLPLSGPLDVLHQGGMVQARCMCLHHTAGEHCEKCAPLFNDRPWRPANGSSGEPHACQKCECHDHANTCRFSLRAWRSSGGSSGGICDNCRHNTEGRRCQRCRPGYHRRPAKPLNSPHACTRCLCDPVGTVPARDRGRGKGRWCHPRSGHCHCRPGVGGTRCNICLPGHWGFGDEGCKPCVCPQNCDPVTGHCPDSHHREVVYHIPVGGKITDITHTQTNGNERAWSEELAISALHHVGKCTCEVKKFRGVTELCRMKHTYVIKGTVLSAHDKGSHAEVRVKVRKVLRSGQGLLSQGTHTLYPLSWTSRGCTCPVLNPGVDYLLAGPEEAKSGRLLVTMQSVALPWTPALGDQVTKGLQRGCP</sequence>
<feature type="domain" description="Laminin N-terminal" evidence="13">
    <location>
        <begin position="23"/>
        <end position="250"/>
    </location>
</feature>
<dbReference type="GO" id="GO:0043256">
    <property type="term" value="C:laminin complex"/>
    <property type="evidence" value="ECO:0007669"/>
    <property type="project" value="TreeGrafter"/>
</dbReference>
<feature type="chain" id="PRO_5039643869" description="Netrin-1" evidence="10">
    <location>
        <begin position="20"/>
        <end position="622"/>
    </location>
</feature>
<dbReference type="CDD" id="cd00055">
    <property type="entry name" value="EGF_Lam"/>
    <property type="match status" value="3"/>
</dbReference>
<evidence type="ECO:0000259" key="13">
    <source>
        <dbReference type="PROSITE" id="PS51117"/>
    </source>
</evidence>
<dbReference type="GO" id="GO:0034446">
    <property type="term" value="P:substrate adhesion-dependent cell spreading"/>
    <property type="evidence" value="ECO:0007669"/>
    <property type="project" value="TreeGrafter"/>
</dbReference>
<dbReference type="SMART" id="SM00136">
    <property type="entry name" value="LamNT"/>
    <property type="match status" value="1"/>
</dbReference>
<evidence type="ECO:0000256" key="8">
    <source>
        <dbReference type="ARBA" id="ARBA00023292"/>
    </source>
</evidence>
<evidence type="ECO:0000256" key="2">
    <source>
        <dbReference type="ARBA" id="ARBA00022525"/>
    </source>
</evidence>
<dbReference type="InterPro" id="IPR008211">
    <property type="entry name" value="Laminin_N"/>
</dbReference>
<evidence type="ECO:0000256" key="9">
    <source>
        <dbReference type="PROSITE-ProRule" id="PRU00460"/>
    </source>
</evidence>
<dbReference type="InterPro" id="IPR001134">
    <property type="entry name" value="Netrin_domain"/>
</dbReference>
<dbReference type="GO" id="GO:0070831">
    <property type="term" value="P:basement membrane assembly"/>
    <property type="evidence" value="ECO:0007669"/>
    <property type="project" value="TreeGrafter"/>
</dbReference>
<dbReference type="SUPFAM" id="SSF50242">
    <property type="entry name" value="TIMP-like"/>
    <property type="match status" value="1"/>
</dbReference>
<dbReference type="Gene3D" id="2.40.50.120">
    <property type="match status" value="1"/>
</dbReference>
<dbReference type="FunFam" id="2.170.300.10:FF:000001">
    <property type="entry name" value="Laminin subunit beta-1"/>
    <property type="match status" value="1"/>
</dbReference>
<name>A0A9D3LUB5_ANGAN</name>
<dbReference type="Pfam" id="PF00055">
    <property type="entry name" value="Laminin_N"/>
    <property type="match status" value="1"/>
</dbReference>
<proteinExistence type="predicted"/>
<dbReference type="SMART" id="SM00643">
    <property type="entry name" value="C345C"/>
    <property type="match status" value="1"/>
</dbReference>
<organism evidence="14 15">
    <name type="scientific">Anguilla anguilla</name>
    <name type="common">European freshwater eel</name>
    <name type="synonym">Muraena anguilla</name>
    <dbReference type="NCBI Taxonomy" id="7936"/>
    <lineage>
        <taxon>Eukaryota</taxon>
        <taxon>Metazoa</taxon>
        <taxon>Chordata</taxon>
        <taxon>Craniata</taxon>
        <taxon>Vertebrata</taxon>
        <taxon>Euteleostomi</taxon>
        <taxon>Actinopterygii</taxon>
        <taxon>Neopterygii</taxon>
        <taxon>Teleostei</taxon>
        <taxon>Anguilliformes</taxon>
        <taxon>Anguillidae</taxon>
        <taxon>Anguilla</taxon>
    </lineage>
</organism>
<dbReference type="GO" id="GO:0007411">
    <property type="term" value="P:axon guidance"/>
    <property type="evidence" value="ECO:0007669"/>
    <property type="project" value="TreeGrafter"/>
</dbReference>
<dbReference type="Pfam" id="PF00053">
    <property type="entry name" value="EGF_laminin"/>
    <property type="match status" value="2"/>
</dbReference>
<dbReference type="GO" id="GO:0016477">
    <property type="term" value="P:cell migration"/>
    <property type="evidence" value="ECO:0007669"/>
    <property type="project" value="TreeGrafter"/>
</dbReference>
<evidence type="ECO:0000313" key="15">
    <source>
        <dbReference type="Proteomes" id="UP001044222"/>
    </source>
</evidence>
<dbReference type="PANTHER" id="PTHR10574">
    <property type="entry name" value="NETRIN/LAMININ-RELATED"/>
    <property type="match status" value="1"/>
</dbReference>
<evidence type="ECO:0000256" key="5">
    <source>
        <dbReference type="ARBA" id="ARBA00022737"/>
    </source>
</evidence>
<keyword evidence="5" id="KW-0677">Repeat</keyword>
<comment type="caution">
    <text evidence="9">Lacks conserved residue(s) required for the propagation of feature annotation.</text>
</comment>
<keyword evidence="7" id="KW-0325">Glycoprotein</keyword>
<keyword evidence="2" id="KW-0964">Secreted</keyword>
<dbReference type="GO" id="GO:0009888">
    <property type="term" value="P:tissue development"/>
    <property type="evidence" value="ECO:0007669"/>
    <property type="project" value="TreeGrafter"/>
</dbReference>
<evidence type="ECO:0000256" key="6">
    <source>
        <dbReference type="ARBA" id="ARBA00023157"/>
    </source>
</evidence>
<reference evidence="14" key="1">
    <citation type="submission" date="2021-01" db="EMBL/GenBank/DDBJ databases">
        <title>A chromosome-scale assembly of European eel, Anguilla anguilla.</title>
        <authorList>
            <person name="Henkel C."/>
            <person name="Jong-Raadsen S.A."/>
            <person name="Dufour S."/>
            <person name="Weltzien F.-A."/>
            <person name="Palstra A.P."/>
            <person name="Pelster B."/>
            <person name="Spaink H.P."/>
            <person name="Van Den Thillart G.E."/>
            <person name="Jansen H."/>
            <person name="Zahm M."/>
            <person name="Klopp C."/>
            <person name="Cedric C."/>
            <person name="Louis A."/>
            <person name="Berthelot C."/>
            <person name="Parey E."/>
            <person name="Roest Crollius H."/>
            <person name="Montfort J."/>
            <person name="Robinson-Rechavi M."/>
            <person name="Bucao C."/>
            <person name="Bouchez O."/>
            <person name="Gislard M."/>
            <person name="Lluch J."/>
            <person name="Milhes M."/>
            <person name="Lampietro C."/>
            <person name="Lopez Roques C."/>
            <person name="Donnadieu C."/>
            <person name="Braasch I."/>
            <person name="Desvignes T."/>
            <person name="Postlethwait J."/>
            <person name="Bobe J."/>
            <person name="Guiguen Y."/>
            <person name="Dirks R."/>
        </authorList>
    </citation>
    <scope>NUCLEOTIDE SEQUENCE</scope>
    <source>
        <strain evidence="14">Tag_6206</strain>
        <tissue evidence="14">Liver</tissue>
    </source>
</reference>
<comment type="subcellular location">
    <subcellularLocation>
        <location evidence="1">Secreted</location>
        <location evidence="1">Extracellular space</location>
        <location evidence="1">Extracellular matrix</location>
    </subcellularLocation>
</comment>
<keyword evidence="15" id="KW-1185">Reference proteome</keyword>
<keyword evidence="4 10" id="KW-0732">Signal</keyword>
<dbReference type="PRINTS" id="PR00011">
    <property type="entry name" value="EGFLAMININ"/>
</dbReference>
<dbReference type="InterPro" id="IPR008993">
    <property type="entry name" value="TIMP-like_OB-fold"/>
</dbReference>
<dbReference type="InterPro" id="IPR056863">
    <property type="entry name" value="LMN_ATRN_NET-like_EGF"/>
</dbReference>
<dbReference type="Gene3D" id="2.60.120.260">
    <property type="entry name" value="Galactose-binding domain-like"/>
    <property type="match status" value="1"/>
</dbReference>
<evidence type="ECO:0008006" key="16">
    <source>
        <dbReference type="Google" id="ProtNLM"/>
    </source>
</evidence>
<feature type="signal peptide" evidence="10">
    <location>
        <begin position="1"/>
        <end position="19"/>
    </location>
</feature>
<dbReference type="Gene3D" id="2.170.300.10">
    <property type="entry name" value="Tie2 ligand-binding domain superfamily"/>
    <property type="match status" value="1"/>
</dbReference>
<protein>
    <recommendedName>
        <fullName evidence="16">Netrin-1</fullName>
    </recommendedName>
</protein>
<dbReference type="Proteomes" id="UP001044222">
    <property type="component" value="Chromosome 14"/>
</dbReference>
<dbReference type="Pfam" id="PF24973">
    <property type="entry name" value="EGF_LMN_ATRN"/>
    <property type="match status" value="1"/>
</dbReference>
<dbReference type="EMBL" id="JAFIRN010000014">
    <property type="protein sequence ID" value="KAG5835809.1"/>
    <property type="molecule type" value="Genomic_DNA"/>
</dbReference>
<dbReference type="GO" id="GO:0009887">
    <property type="term" value="P:animal organ morphogenesis"/>
    <property type="evidence" value="ECO:0007669"/>
    <property type="project" value="TreeGrafter"/>
</dbReference>
<dbReference type="PROSITE" id="PS01248">
    <property type="entry name" value="EGF_LAM_1"/>
    <property type="match status" value="1"/>
</dbReference>
<dbReference type="InterPro" id="IPR018933">
    <property type="entry name" value="Netrin_module_non-TIMP"/>
</dbReference>
<dbReference type="PROSITE" id="PS50189">
    <property type="entry name" value="NTR"/>
    <property type="match status" value="1"/>
</dbReference>
<dbReference type="AlphaFoldDB" id="A0A9D3LUB5"/>
<evidence type="ECO:0000256" key="7">
    <source>
        <dbReference type="ARBA" id="ARBA00023180"/>
    </source>
</evidence>